<feature type="non-terminal residue" evidence="1">
    <location>
        <position position="75"/>
    </location>
</feature>
<proteinExistence type="predicted"/>
<reference evidence="1" key="1">
    <citation type="journal article" date="2015" name="Nature">
        <title>Complex archaea that bridge the gap between prokaryotes and eukaryotes.</title>
        <authorList>
            <person name="Spang A."/>
            <person name="Saw J.H."/>
            <person name="Jorgensen S.L."/>
            <person name="Zaremba-Niedzwiedzka K."/>
            <person name="Martijn J."/>
            <person name="Lind A.E."/>
            <person name="van Eijk R."/>
            <person name="Schleper C."/>
            <person name="Guy L."/>
            <person name="Ettema T.J."/>
        </authorList>
    </citation>
    <scope>NUCLEOTIDE SEQUENCE</scope>
</reference>
<organism evidence="1">
    <name type="scientific">marine sediment metagenome</name>
    <dbReference type="NCBI Taxonomy" id="412755"/>
    <lineage>
        <taxon>unclassified sequences</taxon>
        <taxon>metagenomes</taxon>
        <taxon>ecological metagenomes</taxon>
    </lineage>
</organism>
<evidence type="ECO:0000313" key="1">
    <source>
        <dbReference type="EMBL" id="KKL06671.1"/>
    </source>
</evidence>
<gene>
    <name evidence="1" type="ORF">LCGC14_2593710</name>
</gene>
<dbReference type="EMBL" id="LAZR01043609">
    <property type="protein sequence ID" value="KKL06671.1"/>
    <property type="molecule type" value="Genomic_DNA"/>
</dbReference>
<name>A0A0F9CLW4_9ZZZZ</name>
<comment type="caution">
    <text evidence="1">The sequence shown here is derived from an EMBL/GenBank/DDBJ whole genome shotgun (WGS) entry which is preliminary data.</text>
</comment>
<sequence>MSGDRYTPITDISDSTNLAVVAPIVLTDDTLSLNQSGVDHGSLGGLGDDDHTQYLLTDGTRDLTGDWTISTNSIT</sequence>
<dbReference type="AlphaFoldDB" id="A0A0F9CLW4"/>
<accession>A0A0F9CLW4</accession>
<protein>
    <submittedName>
        <fullName evidence="1">Uncharacterized protein</fullName>
    </submittedName>
</protein>